<protein>
    <submittedName>
        <fullName evidence="1">Uncharacterized protein</fullName>
    </submittedName>
</protein>
<proteinExistence type="predicted"/>
<accession>A0A6C0HEE9</accession>
<reference evidence="1" key="1">
    <citation type="journal article" date="2020" name="Nature">
        <title>Giant virus diversity and host interactions through global metagenomics.</title>
        <authorList>
            <person name="Schulz F."/>
            <person name="Roux S."/>
            <person name="Paez-Espino D."/>
            <person name="Jungbluth S."/>
            <person name="Walsh D.A."/>
            <person name="Denef V.J."/>
            <person name="McMahon K.D."/>
            <person name="Konstantinidis K.T."/>
            <person name="Eloe-Fadrosh E.A."/>
            <person name="Kyrpides N.C."/>
            <person name="Woyke T."/>
        </authorList>
    </citation>
    <scope>NUCLEOTIDE SEQUENCE</scope>
    <source>
        <strain evidence="1">GVMAG-M-3300023179-92</strain>
    </source>
</reference>
<dbReference type="EMBL" id="MN739936">
    <property type="protein sequence ID" value="QHT78747.1"/>
    <property type="molecule type" value="Genomic_DNA"/>
</dbReference>
<evidence type="ECO:0000313" key="1">
    <source>
        <dbReference type="EMBL" id="QHT78747.1"/>
    </source>
</evidence>
<name>A0A6C0HEE9_9ZZZZ</name>
<dbReference type="AlphaFoldDB" id="A0A6C0HEE9"/>
<sequence length="367" mass="40599">MYAKSALKTHKGSGVNPVGADQPYIYREPPKAIFTRKKERVEMGDVNYMLRADSPYGDPTRINDGISVYARGRNPMVKVDYGAGQGAKTAYKVEVVRPPLMPLETLQPISAPRSHQNYAIATNPGTAPISVSGFYDRTRSKQVAMVERNAGLIRSNPSVYTSASEEVYEREHFKDSAAITTKLSAQNIMANTTLMGGTTLKGDVDKTKIKDTLLKALGTNFSSIVLYDPKTNTAINVNANIREKNYMAVNAAFSKPIVVNTPDGKEIKLKDYTYSLVQPNMGNSQLVIQVEQPDVILDRNVPLYSLATNIKMETGYNEEGQRETQGKLSLDKLSNFGEYSDRTTRPFYNPDVQVPVGGFFKKGIKIM</sequence>
<organism evidence="1">
    <name type="scientific">viral metagenome</name>
    <dbReference type="NCBI Taxonomy" id="1070528"/>
    <lineage>
        <taxon>unclassified sequences</taxon>
        <taxon>metagenomes</taxon>
        <taxon>organismal metagenomes</taxon>
    </lineage>
</organism>